<dbReference type="PROSITE" id="PS50011">
    <property type="entry name" value="PROTEIN_KINASE_DOM"/>
    <property type="match status" value="1"/>
</dbReference>
<sequence>PLIVGLVHDAEWAVDVKRVFICIELQFAILAMEKWRSYSQASLQLLNDVCEILILWSSFGYGGCRLHRSSVQPQARSWLLVLISSIQYQGAFFIIFFSRVAFVYHQLDSVCFNGFISFFVFISDSGLWLRSSSRLRIRALRQRLAKGTAAAGIKPANHRLSQIHQADAAAEPAVLPGRIHNVVKAHLETALVRALRTAHLDFTRRLHRLFSRSFARLRARGSMDLLLIPADAVLLAHVLVEALLRGSPVPSKSRGRHWRLRGAANPAGLFRLIGRMKNATTCLKFACLCSPAALRELTPADEPRTQRPDASVHARPMEPELRSLAMLMQPVRTQPGLLLLWQKSLLNAVVGATVEGQHLKKAELRVAGTDITKSISDSSDLAYQRQEEAAAAASGHGLSSRRYRRKKSLGEGDEAPIPPCSTDTLVRQGAEQTTSPTTIVSGHLTFKVSDQSSAREDQQQPETSEVTTEQSTAQSVTSGRSRRGGLLSKEKSPYRDDSDGHLIYAYGDVLKNRYRISKTLGEGTFGKDSAQRRVAVKIIKNVEKYREAAKLEINVLKKLEEKDPSGLHLCIKLLSWFEFYGHICLVFDLLGKSVFDFLKENDFAPYPIEHVPQKEEKMLDRTDIRLIDFGSATFDHEHHSAVVSTRHYRAPEVILELGWSQPCDVWSIGCILFELYTGFTLFQTHENREHLAMMERILGHVPYRMTRNSRAGYFWHGRLDWDYHSNEGRYVRENCKPLHHRYMRDETPDTRDLFDLMLRMLEYEPEDRVTLSAALEHAFFKSIPAEWSLPPVSVSN</sequence>
<feature type="region of interest" description="Disordered" evidence="7">
    <location>
        <begin position="391"/>
        <end position="493"/>
    </location>
</feature>
<dbReference type="Gene3D" id="1.10.510.10">
    <property type="entry name" value="Transferase(Phosphotransferase) domain 1"/>
    <property type="match status" value="1"/>
</dbReference>
<feature type="compositionally biased region" description="Polar residues" evidence="7">
    <location>
        <begin position="421"/>
        <end position="440"/>
    </location>
</feature>
<feature type="transmembrane region" description="Helical" evidence="8">
    <location>
        <begin position="110"/>
        <end position="129"/>
    </location>
</feature>
<evidence type="ECO:0000256" key="2">
    <source>
        <dbReference type="ARBA" id="ARBA00022679"/>
    </source>
</evidence>
<keyword evidence="8" id="KW-0812">Transmembrane</keyword>
<dbReference type="GO" id="GO:0004674">
    <property type="term" value="F:protein serine/threonine kinase activity"/>
    <property type="evidence" value="ECO:0007669"/>
    <property type="project" value="UniProtKB-KW"/>
</dbReference>
<name>A0A1I8JNS0_9PLAT</name>
<dbReference type="InterPro" id="IPR011009">
    <property type="entry name" value="Kinase-like_dom_sf"/>
</dbReference>
<reference evidence="11" key="1">
    <citation type="submission" date="2016-11" db="UniProtKB">
        <authorList>
            <consortium name="WormBaseParasite"/>
        </authorList>
    </citation>
    <scope>IDENTIFICATION</scope>
</reference>
<dbReference type="CDD" id="cd14134">
    <property type="entry name" value="PKc_CLK"/>
    <property type="match status" value="1"/>
</dbReference>
<keyword evidence="10" id="KW-1185">Reference proteome</keyword>
<keyword evidence="8" id="KW-0472">Membrane</keyword>
<dbReference type="GO" id="GO:0043484">
    <property type="term" value="P:regulation of RNA splicing"/>
    <property type="evidence" value="ECO:0007669"/>
    <property type="project" value="TreeGrafter"/>
</dbReference>
<feature type="domain" description="Protein kinase" evidence="9">
    <location>
        <begin position="514"/>
        <end position="780"/>
    </location>
</feature>
<dbReference type="PANTHER" id="PTHR45646:SF11">
    <property type="entry name" value="SERINE_THREONINE-PROTEIN KINASE DOA"/>
    <property type="match status" value="1"/>
</dbReference>
<evidence type="ECO:0000256" key="6">
    <source>
        <dbReference type="ARBA" id="ARBA00037966"/>
    </source>
</evidence>
<dbReference type="InterPro" id="IPR051175">
    <property type="entry name" value="CLK_kinases"/>
</dbReference>
<dbReference type="Gene3D" id="3.30.200.20">
    <property type="entry name" value="Phosphorylase Kinase, domain 1"/>
    <property type="match status" value="1"/>
</dbReference>
<evidence type="ECO:0000256" key="8">
    <source>
        <dbReference type="SAM" id="Phobius"/>
    </source>
</evidence>
<evidence type="ECO:0000256" key="7">
    <source>
        <dbReference type="SAM" id="MobiDB-lite"/>
    </source>
</evidence>
<protein>
    <submittedName>
        <fullName evidence="11">Protein kinase domain-containing protein</fullName>
    </submittedName>
</protein>
<evidence type="ECO:0000313" key="11">
    <source>
        <dbReference type="WBParaSite" id="snap_masked-unitig_25966-processed-gene-0.1-mRNA-1"/>
    </source>
</evidence>
<dbReference type="WBParaSite" id="snap_masked-unitig_25966-processed-gene-0.1-mRNA-1">
    <property type="protein sequence ID" value="snap_masked-unitig_25966-processed-gene-0.1-mRNA-1"/>
    <property type="gene ID" value="snap_masked-unitig_25966-processed-gene-0.1"/>
</dbReference>
<dbReference type="PANTHER" id="PTHR45646">
    <property type="entry name" value="SERINE/THREONINE-PROTEIN KINASE DOA-RELATED"/>
    <property type="match status" value="1"/>
</dbReference>
<keyword evidence="8" id="KW-1133">Transmembrane helix</keyword>
<dbReference type="Pfam" id="PF00069">
    <property type="entry name" value="Pkinase"/>
    <property type="match status" value="1"/>
</dbReference>
<feature type="compositionally biased region" description="Polar residues" evidence="7">
    <location>
        <begin position="460"/>
        <end position="479"/>
    </location>
</feature>
<dbReference type="AlphaFoldDB" id="A0A1I8JNS0"/>
<dbReference type="Proteomes" id="UP000095280">
    <property type="component" value="Unplaced"/>
</dbReference>
<dbReference type="GO" id="GO:0005634">
    <property type="term" value="C:nucleus"/>
    <property type="evidence" value="ECO:0007669"/>
    <property type="project" value="TreeGrafter"/>
</dbReference>
<evidence type="ECO:0000256" key="1">
    <source>
        <dbReference type="ARBA" id="ARBA00022527"/>
    </source>
</evidence>
<keyword evidence="5" id="KW-0067">ATP-binding</keyword>
<feature type="transmembrane region" description="Helical" evidence="8">
    <location>
        <begin position="78"/>
        <end position="104"/>
    </location>
</feature>
<evidence type="ECO:0000313" key="10">
    <source>
        <dbReference type="Proteomes" id="UP000095280"/>
    </source>
</evidence>
<dbReference type="GO" id="GO:0005524">
    <property type="term" value="F:ATP binding"/>
    <property type="evidence" value="ECO:0007669"/>
    <property type="project" value="UniProtKB-KW"/>
</dbReference>
<keyword evidence="3" id="KW-0547">Nucleotide-binding</keyword>
<evidence type="ECO:0000256" key="5">
    <source>
        <dbReference type="ARBA" id="ARBA00022840"/>
    </source>
</evidence>
<comment type="similarity">
    <text evidence="6">Belongs to the protein kinase superfamily. CMGC Ser/Thr protein kinase family. Lammer subfamily.</text>
</comment>
<organism evidence="10 11">
    <name type="scientific">Macrostomum lignano</name>
    <dbReference type="NCBI Taxonomy" id="282301"/>
    <lineage>
        <taxon>Eukaryota</taxon>
        <taxon>Metazoa</taxon>
        <taxon>Spiralia</taxon>
        <taxon>Lophotrochozoa</taxon>
        <taxon>Platyhelminthes</taxon>
        <taxon>Rhabditophora</taxon>
        <taxon>Macrostomorpha</taxon>
        <taxon>Macrostomida</taxon>
        <taxon>Macrostomidae</taxon>
        <taxon>Macrostomum</taxon>
    </lineage>
</organism>
<keyword evidence="4" id="KW-0418">Kinase</keyword>
<accession>A0A1I8JNS0</accession>
<dbReference type="InterPro" id="IPR000719">
    <property type="entry name" value="Prot_kinase_dom"/>
</dbReference>
<keyword evidence="1" id="KW-0723">Serine/threonine-protein kinase</keyword>
<evidence type="ECO:0000256" key="4">
    <source>
        <dbReference type="ARBA" id="ARBA00022777"/>
    </source>
</evidence>
<evidence type="ECO:0000256" key="3">
    <source>
        <dbReference type="ARBA" id="ARBA00022741"/>
    </source>
</evidence>
<proteinExistence type="inferred from homology"/>
<dbReference type="SUPFAM" id="SSF56112">
    <property type="entry name" value="Protein kinase-like (PK-like)"/>
    <property type="match status" value="1"/>
</dbReference>
<keyword evidence="2" id="KW-0808">Transferase</keyword>
<evidence type="ECO:0000259" key="9">
    <source>
        <dbReference type="PROSITE" id="PS50011"/>
    </source>
</evidence>